<dbReference type="PROSITE" id="PS50158">
    <property type="entry name" value="ZF_CCHC"/>
    <property type="match status" value="1"/>
</dbReference>
<name>A0AAV6TL13_9ARAC</name>
<protein>
    <recommendedName>
        <fullName evidence="3">CCHC-type domain-containing protein</fullName>
    </recommendedName>
</protein>
<sequence>MADPQGGLIIVDIDGDASDTEGSQLTEGSQESNINVLATAQSPKLIELKGLMDTFRKVLKRESDAGKKLTIKTQADFTEINVKMFLICSDAVAAQLKAEEEIRALERMIADKNDQFNRLESTIKDLSNNFKNDVRAHDNSVKLTGSPKIQDSIAPGSSKLTYKPRDDTPALIIDTVVEGGAKSYRDALVSLAPDLGNPKFSDIIMSRPNRLILKMKDHENLKQFREQLESNNKINKLAQTKISENKKQRLIFFGVPDDYDEKKFRDLIMGLEEVQVKDCEIVKSFGNSGKTSNLLNFIADIDTNAATYLLKATKLIVDYCRIRINKYINIQRCFRCQRFGHTAYKCSYKHACAGCGDNHDTRQCTSKEVLCINCEDGGEGSDLTTTFFDNTRIVIDHHFSLTNDTVQESISVPDANYNYITRKEIKNAISNQKLNKAPGPDGLGPGFVRILDKFAPNVLYCLYNKLLSCGYFPKIWKVANVIFFLKPERLAPGLGEGALLRDRPRMSPGILPWSHPVEPNC</sequence>
<keyword evidence="2" id="KW-0175">Coiled coil</keyword>
<evidence type="ECO:0000256" key="2">
    <source>
        <dbReference type="SAM" id="Coils"/>
    </source>
</evidence>
<dbReference type="AlphaFoldDB" id="A0AAV6TL13"/>
<evidence type="ECO:0000313" key="4">
    <source>
        <dbReference type="EMBL" id="KAG8172462.1"/>
    </source>
</evidence>
<organism evidence="4 5">
    <name type="scientific">Oedothorax gibbosus</name>
    <dbReference type="NCBI Taxonomy" id="931172"/>
    <lineage>
        <taxon>Eukaryota</taxon>
        <taxon>Metazoa</taxon>
        <taxon>Ecdysozoa</taxon>
        <taxon>Arthropoda</taxon>
        <taxon>Chelicerata</taxon>
        <taxon>Arachnida</taxon>
        <taxon>Araneae</taxon>
        <taxon>Araneomorphae</taxon>
        <taxon>Entelegynae</taxon>
        <taxon>Araneoidea</taxon>
        <taxon>Linyphiidae</taxon>
        <taxon>Erigoninae</taxon>
        <taxon>Oedothorax</taxon>
    </lineage>
</organism>
<proteinExistence type="predicted"/>
<keyword evidence="1" id="KW-0863">Zinc-finger</keyword>
<evidence type="ECO:0000256" key="1">
    <source>
        <dbReference type="PROSITE-ProRule" id="PRU00047"/>
    </source>
</evidence>
<gene>
    <name evidence="4" type="ORF">JTE90_002683</name>
</gene>
<feature type="domain" description="CCHC-type" evidence="3">
    <location>
        <begin position="332"/>
        <end position="346"/>
    </location>
</feature>
<dbReference type="EMBL" id="JAFNEN010002682">
    <property type="protein sequence ID" value="KAG8172462.1"/>
    <property type="molecule type" value="Genomic_DNA"/>
</dbReference>
<keyword evidence="5" id="KW-1185">Reference proteome</keyword>
<comment type="caution">
    <text evidence="4">The sequence shown here is derived from an EMBL/GenBank/DDBJ whole genome shotgun (WGS) entry which is preliminary data.</text>
</comment>
<dbReference type="InterPro" id="IPR001878">
    <property type="entry name" value="Znf_CCHC"/>
</dbReference>
<accession>A0AAV6TL13</accession>
<dbReference type="Proteomes" id="UP000827092">
    <property type="component" value="Unassembled WGS sequence"/>
</dbReference>
<dbReference type="PANTHER" id="PTHR19446">
    <property type="entry name" value="REVERSE TRANSCRIPTASES"/>
    <property type="match status" value="1"/>
</dbReference>
<keyword evidence="1" id="KW-0862">Zinc</keyword>
<feature type="coiled-coil region" evidence="2">
    <location>
        <begin position="95"/>
        <end position="129"/>
    </location>
</feature>
<reference evidence="4 5" key="1">
    <citation type="journal article" date="2022" name="Nat. Ecol. Evol.">
        <title>A masculinizing supergene underlies an exaggerated male reproductive morph in a spider.</title>
        <authorList>
            <person name="Hendrickx F."/>
            <person name="De Corte Z."/>
            <person name="Sonet G."/>
            <person name="Van Belleghem S.M."/>
            <person name="Kostlbacher S."/>
            <person name="Vangestel C."/>
        </authorList>
    </citation>
    <scope>NUCLEOTIDE SEQUENCE [LARGE SCALE GENOMIC DNA]</scope>
    <source>
        <strain evidence="4">W744_W776</strain>
    </source>
</reference>
<evidence type="ECO:0000259" key="3">
    <source>
        <dbReference type="PROSITE" id="PS50158"/>
    </source>
</evidence>
<dbReference type="GO" id="GO:0008270">
    <property type="term" value="F:zinc ion binding"/>
    <property type="evidence" value="ECO:0007669"/>
    <property type="project" value="UniProtKB-KW"/>
</dbReference>
<dbReference type="GO" id="GO:0003676">
    <property type="term" value="F:nucleic acid binding"/>
    <property type="evidence" value="ECO:0007669"/>
    <property type="project" value="InterPro"/>
</dbReference>
<keyword evidence="1" id="KW-0479">Metal-binding</keyword>
<evidence type="ECO:0000313" key="5">
    <source>
        <dbReference type="Proteomes" id="UP000827092"/>
    </source>
</evidence>